<reference evidence="1" key="1">
    <citation type="journal article" date="2014" name="Front. Microbiol.">
        <title>High frequency of phylogenetically diverse reductive dehalogenase-homologous genes in deep subseafloor sedimentary metagenomes.</title>
        <authorList>
            <person name="Kawai M."/>
            <person name="Futagami T."/>
            <person name="Toyoda A."/>
            <person name="Takaki Y."/>
            <person name="Nishi S."/>
            <person name="Hori S."/>
            <person name="Arai W."/>
            <person name="Tsubouchi T."/>
            <person name="Morono Y."/>
            <person name="Uchiyama I."/>
            <person name="Ito T."/>
            <person name="Fujiyama A."/>
            <person name="Inagaki F."/>
            <person name="Takami H."/>
        </authorList>
    </citation>
    <scope>NUCLEOTIDE SEQUENCE</scope>
    <source>
        <strain evidence="1">Expedition CK06-06</strain>
    </source>
</reference>
<gene>
    <name evidence="1" type="ORF">S03H2_02175</name>
</gene>
<feature type="non-terminal residue" evidence="1">
    <location>
        <position position="1"/>
    </location>
</feature>
<sequence length="181" mass="21099">IESQFNISLYLDRMSDCERKKFNEMWRRAKPKHYDDLTEAEQKAYDKSQAELYREAEQARPYNEMRELLQIGINIKSDAPDSELFRTAKELLDMLDRAETEPSSFSTDEKRKLRTRLYQYKALLKAELKKNARKGKKLSGKPAGTGQKEIVEVKPGAFGITVNIKEIAKRIWKCVCSRSKD</sequence>
<dbReference type="EMBL" id="BARU01000704">
    <property type="protein sequence ID" value="GAH23981.1"/>
    <property type="molecule type" value="Genomic_DNA"/>
</dbReference>
<proteinExistence type="predicted"/>
<comment type="caution">
    <text evidence="1">The sequence shown here is derived from an EMBL/GenBank/DDBJ whole genome shotgun (WGS) entry which is preliminary data.</text>
</comment>
<evidence type="ECO:0000313" key="1">
    <source>
        <dbReference type="EMBL" id="GAH23981.1"/>
    </source>
</evidence>
<accession>X1DSL0</accession>
<name>X1DSL0_9ZZZZ</name>
<dbReference type="AlphaFoldDB" id="X1DSL0"/>
<protein>
    <submittedName>
        <fullName evidence="1">Uncharacterized protein</fullName>
    </submittedName>
</protein>
<organism evidence="1">
    <name type="scientific">marine sediment metagenome</name>
    <dbReference type="NCBI Taxonomy" id="412755"/>
    <lineage>
        <taxon>unclassified sequences</taxon>
        <taxon>metagenomes</taxon>
        <taxon>ecological metagenomes</taxon>
    </lineage>
</organism>